<gene>
    <name evidence="3" type="primary">LOC115624045</name>
</gene>
<evidence type="ECO:0000313" key="2">
    <source>
        <dbReference type="Proteomes" id="UP000504634"/>
    </source>
</evidence>
<protein>
    <submittedName>
        <fullName evidence="3">Uncharacterized protein LOC115624045</fullName>
    </submittedName>
</protein>
<feature type="region of interest" description="Disordered" evidence="1">
    <location>
        <begin position="184"/>
        <end position="212"/>
    </location>
</feature>
<organism evidence="2 3">
    <name type="scientific">Drosophila lebanonensis</name>
    <name type="common">Fruit fly</name>
    <name type="synonym">Scaptodrosophila lebanonensis</name>
    <dbReference type="NCBI Taxonomy" id="7225"/>
    <lineage>
        <taxon>Eukaryota</taxon>
        <taxon>Metazoa</taxon>
        <taxon>Ecdysozoa</taxon>
        <taxon>Arthropoda</taxon>
        <taxon>Hexapoda</taxon>
        <taxon>Insecta</taxon>
        <taxon>Pterygota</taxon>
        <taxon>Neoptera</taxon>
        <taxon>Endopterygota</taxon>
        <taxon>Diptera</taxon>
        <taxon>Brachycera</taxon>
        <taxon>Muscomorpha</taxon>
        <taxon>Ephydroidea</taxon>
        <taxon>Drosophilidae</taxon>
        <taxon>Scaptodrosophila</taxon>
    </lineage>
</organism>
<dbReference type="AlphaFoldDB" id="A0A6J2TGB9"/>
<evidence type="ECO:0000256" key="1">
    <source>
        <dbReference type="SAM" id="MobiDB-lite"/>
    </source>
</evidence>
<name>A0A6J2TGB9_DROLE</name>
<feature type="region of interest" description="Disordered" evidence="1">
    <location>
        <begin position="129"/>
        <end position="171"/>
    </location>
</feature>
<proteinExistence type="predicted"/>
<dbReference type="Proteomes" id="UP000504634">
    <property type="component" value="Unplaced"/>
</dbReference>
<accession>A0A6J2TGB9</accession>
<evidence type="ECO:0000313" key="3">
    <source>
        <dbReference type="RefSeq" id="XP_030374485.1"/>
    </source>
</evidence>
<keyword evidence="2" id="KW-1185">Reference proteome</keyword>
<sequence>MRSTVIFQPQILVTHILRSLLKMSEIEEENNQYLMDTGVLPRLLEILEQMADIEPPPDDPLMHILHALGCPVIPQSQMKALERKVSRAHDELRNLRRLLIDLGGEEFLYDSDSDEEQYVGSVTALGLPQITTHPNSPPAGLRRRTSSFATEDSSPTLSPSSSPPPPPLPPQYYVDAAIVAVEQPAVLQETEPPAVDDDEKPCCSRSVCKNLS</sequence>
<dbReference type="OrthoDB" id="7869870at2759"/>
<feature type="compositionally biased region" description="Pro residues" evidence="1">
    <location>
        <begin position="161"/>
        <end position="170"/>
    </location>
</feature>
<reference evidence="3" key="1">
    <citation type="submission" date="2025-08" db="UniProtKB">
        <authorList>
            <consortium name="RefSeq"/>
        </authorList>
    </citation>
    <scope>IDENTIFICATION</scope>
    <source>
        <strain evidence="3">11010-0011.00</strain>
        <tissue evidence="3">Whole body</tissue>
    </source>
</reference>
<dbReference type="RefSeq" id="XP_030374485.1">
    <property type="nucleotide sequence ID" value="XM_030518625.1"/>
</dbReference>
<dbReference type="GeneID" id="115624045"/>